<evidence type="ECO:0000313" key="2">
    <source>
        <dbReference type="Proteomes" id="UP001151532"/>
    </source>
</evidence>
<dbReference type="EMBL" id="JAPFFK010000011">
    <property type="protein sequence ID" value="KAJ6735361.1"/>
    <property type="molecule type" value="Genomic_DNA"/>
</dbReference>
<reference evidence="1" key="2">
    <citation type="journal article" date="2023" name="Int. J. Mol. Sci.">
        <title>De Novo Assembly and Annotation of 11 Diverse Shrub Willow (Salix) Genomes Reveals Novel Gene Organization in Sex-Linked Regions.</title>
        <authorList>
            <person name="Hyden B."/>
            <person name="Feng K."/>
            <person name="Yates T.B."/>
            <person name="Jawdy S."/>
            <person name="Cereghino C."/>
            <person name="Smart L.B."/>
            <person name="Muchero W."/>
        </authorList>
    </citation>
    <scope>NUCLEOTIDE SEQUENCE</scope>
    <source>
        <tissue evidence="1">Shoot tip</tissue>
    </source>
</reference>
<organism evidence="1 2">
    <name type="scientific">Salix purpurea</name>
    <name type="common">Purple osier willow</name>
    <dbReference type="NCBI Taxonomy" id="77065"/>
    <lineage>
        <taxon>Eukaryota</taxon>
        <taxon>Viridiplantae</taxon>
        <taxon>Streptophyta</taxon>
        <taxon>Embryophyta</taxon>
        <taxon>Tracheophyta</taxon>
        <taxon>Spermatophyta</taxon>
        <taxon>Magnoliopsida</taxon>
        <taxon>eudicotyledons</taxon>
        <taxon>Gunneridae</taxon>
        <taxon>Pentapetalae</taxon>
        <taxon>rosids</taxon>
        <taxon>fabids</taxon>
        <taxon>Malpighiales</taxon>
        <taxon>Salicaceae</taxon>
        <taxon>Saliceae</taxon>
        <taxon>Salix</taxon>
    </lineage>
</organism>
<keyword evidence="2" id="KW-1185">Reference proteome</keyword>
<comment type="caution">
    <text evidence="1">The sequence shown here is derived from an EMBL/GenBank/DDBJ whole genome shotgun (WGS) entry which is preliminary data.</text>
</comment>
<accession>A0A9Q0US45</accession>
<dbReference type="Proteomes" id="UP001151532">
    <property type="component" value="Chromosome 17"/>
</dbReference>
<sequence>MASQRKTPYLTIILLVTFILLSYSNLFVTQILAGSTPSPCRYDPAGSGKCVGGEPATQRFDGGMG</sequence>
<proteinExistence type="predicted"/>
<dbReference type="OrthoDB" id="10357164at2759"/>
<protein>
    <submittedName>
        <fullName evidence="1">Uncharacterized protein</fullName>
    </submittedName>
</protein>
<dbReference type="AlphaFoldDB" id="A0A9Q0US45"/>
<gene>
    <name evidence="1" type="ORF">OIU79_002428</name>
</gene>
<evidence type="ECO:0000313" key="1">
    <source>
        <dbReference type="EMBL" id="KAJ6735361.1"/>
    </source>
</evidence>
<reference evidence="1" key="1">
    <citation type="submission" date="2022-11" db="EMBL/GenBank/DDBJ databases">
        <authorList>
            <person name="Hyden B.L."/>
            <person name="Feng K."/>
            <person name="Yates T."/>
            <person name="Jawdy S."/>
            <person name="Smart L.B."/>
            <person name="Muchero W."/>
        </authorList>
    </citation>
    <scope>NUCLEOTIDE SEQUENCE</scope>
    <source>
        <tissue evidence="1">Shoot tip</tissue>
    </source>
</reference>
<name>A0A9Q0US45_SALPP</name>